<comment type="similarity">
    <text evidence="1 6">Belongs to the iron/ascorbate-dependent oxidoreductase family.</text>
</comment>
<dbReference type="InterPro" id="IPR027443">
    <property type="entry name" value="IPNS-like_sf"/>
</dbReference>
<keyword evidence="8" id="KW-0808">Transferase</keyword>
<evidence type="ECO:0000259" key="7">
    <source>
        <dbReference type="PROSITE" id="PS51471"/>
    </source>
</evidence>
<name>A0A396JCL4_MEDTR</name>
<dbReference type="FunFam" id="2.60.120.330:FF:000001">
    <property type="entry name" value="Protein SRG1"/>
    <property type="match status" value="1"/>
</dbReference>
<reference evidence="8" key="1">
    <citation type="journal article" date="2018" name="Nat. Plants">
        <title>Whole-genome landscape of Medicago truncatula symbiotic genes.</title>
        <authorList>
            <person name="Pecrix Y."/>
            <person name="Gamas P."/>
            <person name="Carrere S."/>
        </authorList>
    </citation>
    <scope>NUCLEOTIDE SEQUENCE</scope>
    <source>
        <tissue evidence="8">Leaves</tissue>
    </source>
</reference>
<gene>
    <name evidence="8" type="ORF">MtrunA17_Chr2g0314401</name>
</gene>
<evidence type="ECO:0000313" key="8">
    <source>
        <dbReference type="EMBL" id="RHN74814.1"/>
    </source>
</evidence>
<feature type="domain" description="Fe2OG dioxygenase" evidence="7">
    <location>
        <begin position="205"/>
        <end position="305"/>
    </location>
</feature>
<evidence type="ECO:0000256" key="2">
    <source>
        <dbReference type="ARBA" id="ARBA00022723"/>
    </source>
</evidence>
<keyword evidence="5 6" id="KW-0408">Iron</keyword>
<evidence type="ECO:0000256" key="5">
    <source>
        <dbReference type="ARBA" id="ARBA00023004"/>
    </source>
</evidence>
<dbReference type="Pfam" id="PF14226">
    <property type="entry name" value="DIOX_N"/>
    <property type="match status" value="1"/>
</dbReference>
<dbReference type="InterPro" id="IPR005123">
    <property type="entry name" value="Oxoglu/Fe-dep_dioxygenase_dom"/>
</dbReference>
<evidence type="ECO:0000256" key="3">
    <source>
        <dbReference type="ARBA" id="ARBA00022896"/>
    </source>
</evidence>
<evidence type="ECO:0000256" key="6">
    <source>
        <dbReference type="RuleBase" id="RU003682"/>
    </source>
</evidence>
<dbReference type="PANTHER" id="PTHR47991">
    <property type="entry name" value="OXOGLUTARATE/IRON-DEPENDENT DIOXYGENASE"/>
    <property type="match status" value="1"/>
</dbReference>
<keyword evidence="4 6" id="KW-0560">Oxidoreductase</keyword>
<dbReference type="SUPFAM" id="SSF51197">
    <property type="entry name" value="Clavaminate synthase-like"/>
    <property type="match status" value="1"/>
</dbReference>
<dbReference type="InterPro" id="IPR044861">
    <property type="entry name" value="IPNS-like_FE2OG_OXY"/>
</dbReference>
<dbReference type="GO" id="GO:0046872">
    <property type="term" value="F:metal ion binding"/>
    <property type="evidence" value="ECO:0007669"/>
    <property type="project" value="UniProtKB-KW"/>
</dbReference>
<dbReference type="Gene3D" id="2.60.120.330">
    <property type="entry name" value="B-lactam Antibiotic, Isopenicillin N Synthase, Chain"/>
    <property type="match status" value="1"/>
</dbReference>
<dbReference type="OrthoDB" id="288590at2759"/>
<dbReference type="GO" id="GO:0031418">
    <property type="term" value="F:L-ascorbic acid binding"/>
    <property type="evidence" value="ECO:0007669"/>
    <property type="project" value="UniProtKB-KW"/>
</dbReference>
<dbReference type="InterPro" id="IPR026992">
    <property type="entry name" value="DIOX_N"/>
</dbReference>
<accession>A0A396JCL4</accession>
<dbReference type="GO" id="GO:0102805">
    <property type="term" value="F:codeine O-demethylase activity"/>
    <property type="evidence" value="ECO:0007669"/>
    <property type="project" value="UniProtKB-EC"/>
</dbReference>
<dbReference type="AlphaFoldDB" id="A0A396JCL4"/>
<dbReference type="GO" id="GO:0032259">
    <property type="term" value="P:methylation"/>
    <property type="evidence" value="ECO:0007669"/>
    <property type="project" value="UniProtKB-KW"/>
</dbReference>
<sequence length="354" mass="40629">MEEIKNPSGTSLLVPSVQELAKEKISTVPPRYIQSQHDELVINEANSILEIPVIDMKKLLSLEYGSLELSKLHLACKDWGFFQLVNHDVSSSLVEKVKLETQDFFNLPMSEKKKFWQTPQHMEGFGQAFVVSDEQKLDWADIFFMTTLPKHSRMPHLFPQLPLPIRDTFELYSTELKKLSMVIVDYMGKALKMDEKEMSMFFEDGVQSMRMNYYPPCPQPEKVIGLTPHSDGSALTILLQLNDVEGLQVRKDGMWVPVKPLPNAFIVNIGDILEVITNGIYRSIEHRAIVNSEKERMSIATFYTSRHDGEMAPANSLITEETPARFKRIGLKEFLRNMFARKLDGKSFLDELRI</sequence>
<dbReference type="Gramene" id="rna10934">
    <property type="protein sequence ID" value="RHN74814.1"/>
    <property type="gene ID" value="gene10934"/>
</dbReference>
<protein>
    <submittedName>
        <fullName evidence="8">Putative codeine 3-O-demethylase</fullName>
        <ecNumber evidence="8">1.14.11.32</ecNumber>
    </submittedName>
</protein>
<dbReference type="EC" id="1.14.11.32" evidence="8"/>
<keyword evidence="3" id="KW-0847">Vitamin C</keyword>
<evidence type="ECO:0000256" key="4">
    <source>
        <dbReference type="ARBA" id="ARBA00023002"/>
    </source>
</evidence>
<proteinExistence type="inferred from homology"/>
<keyword evidence="2 6" id="KW-0479">Metal-binding</keyword>
<dbReference type="PROSITE" id="PS51471">
    <property type="entry name" value="FE2OG_OXY"/>
    <property type="match status" value="1"/>
</dbReference>
<organism evidence="8">
    <name type="scientific">Medicago truncatula</name>
    <name type="common">Barrel medic</name>
    <name type="synonym">Medicago tribuloides</name>
    <dbReference type="NCBI Taxonomy" id="3880"/>
    <lineage>
        <taxon>Eukaryota</taxon>
        <taxon>Viridiplantae</taxon>
        <taxon>Streptophyta</taxon>
        <taxon>Embryophyta</taxon>
        <taxon>Tracheophyta</taxon>
        <taxon>Spermatophyta</taxon>
        <taxon>Magnoliopsida</taxon>
        <taxon>eudicotyledons</taxon>
        <taxon>Gunneridae</taxon>
        <taxon>Pentapetalae</taxon>
        <taxon>rosids</taxon>
        <taxon>fabids</taxon>
        <taxon>Fabales</taxon>
        <taxon>Fabaceae</taxon>
        <taxon>Papilionoideae</taxon>
        <taxon>50 kb inversion clade</taxon>
        <taxon>NPAAA clade</taxon>
        <taxon>Hologalegina</taxon>
        <taxon>IRL clade</taxon>
        <taxon>Trifolieae</taxon>
        <taxon>Medicago</taxon>
    </lineage>
</organism>
<comment type="caution">
    <text evidence="8">The sequence shown here is derived from an EMBL/GenBank/DDBJ whole genome shotgun (WGS) entry which is preliminary data.</text>
</comment>
<keyword evidence="8" id="KW-0489">Methyltransferase</keyword>
<evidence type="ECO:0000256" key="1">
    <source>
        <dbReference type="ARBA" id="ARBA00008056"/>
    </source>
</evidence>
<dbReference type="Pfam" id="PF03171">
    <property type="entry name" value="2OG-FeII_Oxy"/>
    <property type="match status" value="1"/>
</dbReference>
<dbReference type="EMBL" id="PSQE01000002">
    <property type="protein sequence ID" value="RHN74814.1"/>
    <property type="molecule type" value="Genomic_DNA"/>
</dbReference>
<dbReference type="InterPro" id="IPR050295">
    <property type="entry name" value="Plant_2OG-oxidoreductases"/>
</dbReference>
<dbReference type="Proteomes" id="UP000265566">
    <property type="component" value="Chromosome 2"/>
</dbReference>
<dbReference type="GO" id="GO:0008168">
    <property type="term" value="F:methyltransferase activity"/>
    <property type="evidence" value="ECO:0007669"/>
    <property type="project" value="UniProtKB-KW"/>
</dbReference>